<dbReference type="KEGG" id="xau:Xaut_2972"/>
<evidence type="ECO:0000313" key="5">
    <source>
        <dbReference type="EMBL" id="ABS68204.1"/>
    </source>
</evidence>
<dbReference type="PROSITE" id="PS50887">
    <property type="entry name" value="GGDEF"/>
    <property type="match status" value="1"/>
</dbReference>
<dbReference type="GO" id="GO:1902201">
    <property type="term" value="P:negative regulation of bacterial-type flagellum-dependent cell motility"/>
    <property type="evidence" value="ECO:0007669"/>
    <property type="project" value="TreeGrafter"/>
</dbReference>
<dbReference type="HOGENOM" id="CLU_000445_11_4_5"/>
<dbReference type="PANTHER" id="PTHR45138">
    <property type="entry name" value="REGULATORY COMPONENTS OF SENSORY TRANSDUCTION SYSTEM"/>
    <property type="match status" value="1"/>
</dbReference>
<sequence>MTFGGTAVRSLFERTLDALPDGVLLTDSERRVVYANRSFAQLWKIPDELVSTKNELGMLTFVTDQLLDPEGFLREVDRLQLAQETSEDEILLKDGRIFSRRSVPFDEGGRLAARIWIFTDITEARSASIDALTGIPNRHAYSRQFPEYLNTANDGLFRSVAILDIDNFKSYNDRHGHAAGDDVLRQIGTVLRTHLTNADDLFFRIGGEEFLMACRTRAALDAHTFFEALRNRVGALAITHPGNQPYGVVTVSMGLGIFEGPQSPADVFHQVDAALYQSKHLGRNRVTIWRL</sequence>
<dbReference type="GO" id="GO:0052621">
    <property type="term" value="F:diguanylate cyclase activity"/>
    <property type="evidence" value="ECO:0007669"/>
    <property type="project" value="UniProtKB-EC"/>
</dbReference>
<accession>A7IJL1</accession>
<dbReference type="InterPro" id="IPR050469">
    <property type="entry name" value="Diguanylate_Cyclase"/>
</dbReference>
<dbReference type="NCBIfam" id="TIGR00254">
    <property type="entry name" value="GGDEF"/>
    <property type="match status" value="1"/>
</dbReference>
<dbReference type="eggNOG" id="COG3706">
    <property type="taxonomic scope" value="Bacteria"/>
</dbReference>
<dbReference type="InterPro" id="IPR043128">
    <property type="entry name" value="Rev_trsase/Diguanyl_cyclase"/>
</dbReference>
<dbReference type="CDD" id="cd00130">
    <property type="entry name" value="PAS"/>
    <property type="match status" value="1"/>
</dbReference>
<dbReference type="PROSITE" id="PS50112">
    <property type="entry name" value="PAS"/>
    <property type="match status" value="1"/>
</dbReference>
<dbReference type="InterPro" id="IPR029787">
    <property type="entry name" value="Nucleotide_cyclase"/>
</dbReference>
<dbReference type="EC" id="2.7.7.65" evidence="1"/>
<evidence type="ECO:0000259" key="3">
    <source>
        <dbReference type="PROSITE" id="PS50112"/>
    </source>
</evidence>
<evidence type="ECO:0000259" key="4">
    <source>
        <dbReference type="PROSITE" id="PS50887"/>
    </source>
</evidence>
<dbReference type="SMART" id="SM00267">
    <property type="entry name" value="GGDEF"/>
    <property type="match status" value="1"/>
</dbReference>
<dbReference type="SMART" id="SM00091">
    <property type="entry name" value="PAS"/>
    <property type="match status" value="1"/>
</dbReference>
<dbReference type="SUPFAM" id="SSF55785">
    <property type="entry name" value="PYP-like sensor domain (PAS domain)"/>
    <property type="match status" value="1"/>
</dbReference>
<dbReference type="AlphaFoldDB" id="A7IJL1"/>
<name>A7IJL1_XANP2</name>
<dbReference type="GO" id="GO:0043709">
    <property type="term" value="P:cell adhesion involved in single-species biofilm formation"/>
    <property type="evidence" value="ECO:0007669"/>
    <property type="project" value="TreeGrafter"/>
</dbReference>
<dbReference type="EMBL" id="CP000781">
    <property type="protein sequence ID" value="ABS68204.1"/>
    <property type="molecule type" value="Genomic_DNA"/>
</dbReference>
<comment type="catalytic activity">
    <reaction evidence="2">
        <text>2 GTP = 3',3'-c-di-GMP + 2 diphosphate</text>
        <dbReference type="Rhea" id="RHEA:24898"/>
        <dbReference type="ChEBI" id="CHEBI:33019"/>
        <dbReference type="ChEBI" id="CHEBI:37565"/>
        <dbReference type="ChEBI" id="CHEBI:58805"/>
        <dbReference type="EC" id="2.7.7.65"/>
    </reaction>
</comment>
<dbReference type="InterPro" id="IPR000014">
    <property type="entry name" value="PAS"/>
</dbReference>
<dbReference type="PhylomeDB" id="A7IJL1"/>
<dbReference type="Gene3D" id="3.30.70.270">
    <property type="match status" value="1"/>
</dbReference>
<reference evidence="5 6" key="1">
    <citation type="submission" date="2007-07" db="EMBL/GenBank/DDBJ databases">
        <title>Complete sequence of chromosome of Xanthobacter autotrophicus Py2.</title>
        <authorList>
            <consortium name="US DOE Joint Genome Institute"/>
            <person name="Copeland A."/>
            <person name="Lucas S."/>
            <person name="Lapidus A."/>
            <person name="Barry K."/>
            <person name="Glavina del Rio T."/>
            <person name="Hammon N."/>
            <person name="Israni S."/>
            <person name="Dalin E."/>
            <person name="Tice H."/>
            <person name="Pitluck S."/>
            <person name="Sims D."/>
            <person name="Brettin T."/>
            <person name="Bruce D."/>
            <person name="Detter J.C."/>
            <person name="Han C."/>
            <person name="Tapia R."/>
            <person name="Brainard J."/>
            <person name="Schmutz J."/>
            <person name="Larimer F."/>
            <person name="Land M."/>
            <person name="Hauser L."/>
            <person name="Kyrpides N."/>
            <person name="Kim E."/>
            <person name="Ensigns S.A."/>
            <person name="Richardson P."/>
        </authorList>
    </citation>
    <scope>NUCLEOTIDE SEQUENCE [LARGE SCALE GENOMIC DNA]</scope>
    <source>
        <strain evidence="6">ATCC BAA-1158 / Py2</strain>
    </source>
</reference>
<dbReference type="InterPro" id="IPR000160">
    <property type="entry name" value="GGDEF_dom"/>
</dbReference>
<dbReference type="PANTHER" id="PTHR45138:SF9">
    <property type="entry name" value="DIGUANYLATE CYCLASE DGCM-RELATED"/>
    <property type="match status" value="1"/>
</dbReference>
<organism evidence="5 6">
    <name type="scientific">Xanthobacter autotrophicus (strain ATCC BAA-1158 / Py2)</name>
    <dbReference type="NCBI Taxonomy" id="78245"/>
    <lineage>
        <taxon>Bacteria</taxon>
        <taxon>Pseudomonadati</taxon>
        <taxon>Pseudomonadota</taxon>
        <taxon>Alphaproteobacteria</taxon>
        <taxon>Hyphomicrobiales</taxon>
        <taxon>Xanthobacteraceae</taxon>
        <taxon>Xanthobacter</taxon>
    </lineage>
</organism>
<feature type="domain" description="PAS" evidence="3">
    <location>
        <begin position="8"/>
        <end position="86"/>
    </location>
</feature>
<evidence type="ECO:0000313" key="6">
    <source>
        <dbReference type="Proteomes" id="UP000002417"/>
    </source>
</evidence>
<dbReference type="InterPro" id="IPR013656">
    <property type="entry name" value="PAS_4"/>
</dbReference>
<dbReference type="Pfam" id="PF08448">
    <property type="entry name" value="PAS_4"/>
    <property type="match status" value="1"/>
</dbReference>
<evidence type="ECO:0000256" key="1">
    <source>
        <dbReference type="ARBA" id="ARBA00012528"/>
    </source>
</evidence>
<dbReference type="GO" id="GO:0005886">
    <property type="term" value="C:plasma membrane"/>
    <property type="evidence" value="ECO:0007669"/>
    <property type="project" value="TreeGrafter"/>
</dbReference>
<feature type="domain" description="GGDEF" evidence="4">
    <location>
        <begin position="156"/>
        <end position="291"/>
    </location>
</feature>
<dbReference type="CDD" id="cd01949">
    <property type="entry name" value="GGDEF"/>
    <property type="match status" value="1"/>
</dbReference>
<dbReference type="Pfam" id="PF00990">
    <property type="entry name" value="GGDEF"/>
    <property type="match status" value="1"/>
</dbReference>
<keyword evidence="6" id="KW-1185">Reference proteome</keyword>
<evidence type="ECO:0000256" key="2">
    <source>
        <dbReference type="ARBA" id="ARBA00034247"/>
    </source>
</evidence>
<dbReference type="InterPro" id="IPR035965">
    <property type="entry name" value="PAS-like_dom_sf"/>
</dbReference>
<dbReference type="Proteomes" id="UP000002417">
    <property type="component" value="Chromosome"/>
</dbReference>
<dbReference type="SUPFAM" id="SSF55073">
    <property type="entry name" value="Nucleotide cyclase"/>
    <property type="match status" value="1"/>
</dbReference>
<dbReference type="STRING" id="78245.Xaut_2972"/>
<dbReference type="Gene3D" id="3.30.450.20">
    <property type="entry name" value="PAS domain"/>
    <property type="match status" value="1"/>
</dbReference>
<gene>
    <name evidence="5" type="ordered locus">Xaut_2972</name>
</gene>
<proteinExistence type="predicted"/>
<protein>
    <recommendedName>
        <fullName evidence="1">diguanylate cyclase</fullName>
        <ecNumber evidence="1">2.7.7.65</ecNumber>
    </recommendedName>
</protein>